<gene>
    <name evidence="1" type="ORF">BLNAU_22181</name>
</gene>
<keyword evidence="2" id="KW-1185">Reference proteome</keyword>
<evidence type="ECO:0000313" key="2">
    <source>
        <dbReference type="Proteomes" id="UP001281761"/>
    </source>
</evidence>
<reference evidence="1 2" key="1">
    <citation type="journal article" date="2022" name="bioRxiv">
        <title>Genomics of Preaxostyla Flagellates Illuminates Evolutionary Transitions and the Path Towards Mitochondrial Loss.</title>
        <authorList>
            <person name="Novak L.V.F."/>
            <person name="Treitli S.C."/>
            <person name="Pyrih J."/>
            <person name="Halakuc P."/>
            <person name="Pipaliya S.V."/>
            <person name="Vacek V."/>
            <person name="Brzon O."/>
            <person name="Soukal P."/>
            <person name="Eme L."/>
            <person name="Dacks J.B."/>
            <person name="Karnkowska A."/>
            <person name="Elias M."/>
            <person name="Hampl V."/>
        </authorList>
    </citation>
    <scope>NUCLEOTIDE SEQUENCE [LARGE SCALE GENOMIC DNA]</scope>
    <source>
        <strain evidence="1">NAU3</strain>
        <tissue evidence="1">Gut</tissue>
    </source>
</reference>
<organism evidence="1 2">
    <name type="scientific">Blattamonas nauphoetae</name>
    <dbReference type="NCBI Taxonomy" id="2049346"/>
    <lineage>
        <taxon>Eukaryota</taxon>
        <taxon>Metamonada</taxon>
        <taxon>Preaxostyla</taxon>
        <taxon>Oxymonadida</taxon>
        <taxon>Blattamonas</taxon>
    </lineage>
</organism>
<proteinExistence type="predicted"/>
<dbReference type="EMBL" id="JARBJD010000375">
    <property type="protein sequence ID" value="KAK2942901.1"/>
    <property type="molecule type" value="Genomic_DNA"/>
</dbReference>
<name>A0ABQ9WTT7_9EUKA</name>
<sequence length="75" mass="8553">MESDALYDTFPRSQFLIQLLLLQIRRHVKLDARLNQGTTRSDRNPTCGSELQLRPLPRMVISSLPSHDHLLASLA</sequence>
<protein>
    <submittedName>
        <fullName evidence="1">Uncharacterized protein</fullName>
    </submittedName>
</protein>
<dbReference type="Proteomes" id="UP001281761">
    <property type="component" value="Unassembled WGS sequence"/>
</dbReference>
<comment type="caution">
    <text evidence="1">The sequence shown here is derived from an EMBL/GenBank/DDBJ whole genome shotgun (WGS) entry which is preliminary data.</text>
</comment>
<accession>A0ABQ9WTT7</accession>
<evidence type="ECO:0000313" key="1">
    <source>
        <dbReference type="EMBL" id="KAK2942901.1"/>
    </source>
</evidence>